<dbReference type="EMBL" id="BSYO01000040">
    <property type="protein sequence ID" value="GMH31698.1"/>
    <property type="molecule type" value="Genomic_DNA"/>
</dbReference>
<accession>A0AAD3TKT5</accession>
<comment type="caution">
    <text evidence="2">The sequence shown here is derived from an EMBL/GenBank/DDBJ whole genome shotgun (WGS) entry which is preliminary data.</text>
</comment>
<organism evidence="2 3">
    <name type="scientific">Nepenthes gracilis</name>
    <name type="common">Slender pitcher plant</name>
    <dbReference type="NCBI Taxonomy" id="150966"/>
    <lineage>
        <taxon>Eukaryota</taxon>
        <taxon>Viridiplantae</taxon>
        <taxon>Streptophyta</taxon>
        <taxon>Embryophyta</taxon>
        <taxon>Tracheophyta</taxon>
        <taxon>Spermatophyta</taxon>
        <taxon>Magnoliopsida</taxon>
        <taxon>eudicotyledons</taxon>
        <taxon>Gunneridae</taxon>
        <taxon>Pentapetalae</taxon>
        <taxon>Caryophyllales</taxon>
        <taxon>Nepenthaceae</taxon>
        <taxon>Nepenthes</taxon>
    </lineage>
</organism>
<name>A0AAD3TKT5_NEPGR</name>
<dbReference type="Proteomes" id="UP001279734">
    <property type="component" value="Unassembled WGS sequence"/>
</dbReference>
<evidence type="ECO:0000256" key="1">
    <source>
        <dbReference type="SAM" id="MobiDB-lite"/>
    </source>
</evidence>
<gene>
    <name evidence="2" type="ORF">Nepgr_033542</name>
</gene>
<evidence type="ECO:0000313" key="3">
    <source>
        <dbReference type="Proteomes" id="UP001279734"/>
    </source>
</evidence>
<proteinExistence type="predicted"/>
<keyword evidence="3" id="KW-1185">Reference proteome</keyword>
<protein>
    <submittedName>
        <fullName evidence="2">Uncharacterized protein</fullName>
    </submittedName>
</protein>
<sequence length="81" mass="8965">MENIRPAAEVPQIRATAARKVFQQLQQGFATSVPANTTVLGKLQLASSIMQLNSFTAHYQQASKQTSEKPTSEKPPKRPWV</sequence>
<feature type="compositionally biased region" description="Basic and acidic residues" evidence="1">
    <location>
        <begin position="66"/>
        <end position="81"/>
    </location>
</feature>
<feature type="region of interest" description="Disordered" evidence="1">
    <location>
        <begin position="59"/>
        <end position="81"/>
    </location>
</feature>
<dbReference type="AlphaFoldDB" id="A0AAD3TKT5"/>
<reference evidence="2" key="1">
    <citation type="submission" date="2023-05" db="EMBL/GenBank/DDBJ databases">
        <title>Nepenthes gracilis genome sequencing.</title>
        <authorList>
            <person name="Fukushima K."/>
        </authorList>
    </citation>
    <scope>NUCLEOTIDE SEQUENCE</scope>
    <source>
        <strain evidence="2">SING2019-196</strain>
    </source>
</reference>
<evidence type="ECO:0000313" key="2">
    <source>
        <dbReference type="EMBL" id="GMH31698.1"/>
    </source>
</evidence>